<dbReference type="InterPro" id="IPR005105">
    <property type="entry name" value="GlnD_Uridyltrans_N"/>
</dbReference>
<dbReference type="InterPro" id="IPR000644">
    <property type="entry name" value="CBS_dom"/>
</dbReference>
<dbReference type="Pfam" id="PF00571">
    <property type="entry name" value="CBS"/>
    <property type="match status" value="2"/>
</dbReference>
<proteinExistence type="predicted"/>
<dbReference type="CDD" id="cd05401">
    <property type="entry name" value="NT_GlnE_GlnD_like"/>
    <property type="match status" value="1"/>
</dbReference>
<dbReference type="InterPro" id="IPR046342">
    <property type="entry name" value="CBS_dom_sf"/>
</dbReference>
<evidence type="ECO:0000313" key="5">
    <source>
        <dbReference type="EMBL" id="MFD2248227.1"/>
    </source>
</evidence>
<feature type="domain" description="Cyclic nucleotide-binding" evidence="3">
    <location>
        <begin position="20"/>
        <end position="130"/>
    </location>
</feature>
<feature type="domain" description="CBS" evidence="4">
    <location>
        <begin position="245"/>
        <end position="304"/>
    </location>
</feature>
<dbReference type="PANTHER" id="PTHR43080:SF2">
    <property type="entry name" value="CBS DOMAIN-CONTAINING PROTEIN"/>
    <property type="match status" value="1"/>
</dbReference>
<evidence type="ECO:0000256" key="1">
    <source>
        <dbReference type="ARBA" id="ARBA00023122"/>
    </source>
</evidence>
<name>A0ABW5D2W4_9BACT</name>
<dbReference type="CDD" id="cd00038">
    <property type="entry name" value="CAP_ED"/>
    <property type="match status" value="1"/>
</dbReference>
<dbReference type="SUPFAM" id="SSF54631">
    <property type="entry name" value="CBS-domain pair"/>
    <property type="match status" value="1"/>
</dbReference>
<keyword evidence="6" id="KW-1185">Reference proteome</keyword>
<protein>
    <submittedName>
        <fullName evidence="5">DUF294 nucleotidyltransferase-like domain-containing protein</fullName>
    </submittedName>
</protein>
<accession>A0ABW5D2W4</accession>
<dbReference type="PANTHER" id="PTHR43080">
    <property type="entry name" value="CBS DOMAIN-CONTAINING PROTEIN CBSX3, MITOCHONDRIAL"/>
    <property type="match status" value="1"/>
</dbReference>
<dbReference type="EMBL" id="JBHUIM010000003">
    <property type="protein sequence ID" value="MFD2248227.1"/>
    <property type="molecule type" value="Genomic_DNA"/>
</dbReference>
<evidence type="ECO:0000259" key="4">
    <source>
        <dbReference type="PROSITE" id="PS51371"/>
    </source>
</evidence>
<comment type="caution">
    <text evidence="5">The sequence shown here is derived from an EMBL/GenBank/DDBJ whole genome shotgun (WGS) entry which is preliminary data.</text>
</comment>
<dbReference type="InterPro" id="IPR014710">
    <property type="entry name" value="RmlC-like_jellyroll"/>
</dbReference>
<evidence type="ECO:0000313" key="6">
    <source>
        <dbReference type="Proteomes" id="UP001597374"/>
    </source>
</evidence>
<dbReference type="InterPro" id="IPR018490">
    <property type="entry name" value="cNMP-bd_dom_sf"/>
</dbReference>
<dbReference type="RefSeq" id="WP_250431843.1">
    <property type="nucleotide sequence ID" value="NZ_JALPRR010000004.1"/>
</dbReference>
<dbReference type="PROSITE" id="PS51371">
    <property type="entry name" value="CBS"/>
    <property type="match status" value="2"/>
</dbReference>
<dbReference type="Pfam" id="PF00027">
    <property type="entry name" value="cNMP_binding"/>
    <property type="match status" value="1"/>
</dbReference>
<dbReference type="SMART" id="SM00100">
    <property type="entry name" value="cNMP"/>
    <property type="match status" value="1"/>
</dbReference>
<reference evidence="6" key="1">
    <citation type="journal article" date="2019" name="Int. J. Syst. Evol. Microbiol.">
        <title>The Global Catalogue of Microorganisms (GCM) 10K type strain sequencing project: providing services to taxonomists for standard genome sequencing and annotation.</title>
        <authorList>
            <consortium name="The Broad Institute Genomics Platform"/>
            <consortium name="The Broad Institute Genome Sequencing Center for Infectious Disease"/>
            <person name="Wu L."/>
            <person name="Ma J."/>
        </authorList>
    </citation>
    <scope>NUCLEOTIDE SEQUENCE [LARGE SCALE GENOMIC DNA]</scope>
    <source>
        <strain evidence="6">CGMCC 4.1782</strain>
    </source>
</reference>
<gene>
    <name evidence="5" type="ORF">ACFSKP_18305</name>
</gene>
<organism evidence="5 6">
    <name type="scientific">Pontibacter ruber</name>
    <dbReference type="NCBI Taxonomy" id="1343895"/>
    <lineage>
        <taxon>Bacteria</taxon>
        <taxon>Pseudomonadati</taxon>
        <taxon>Bacteroidota</taxon>
        <taxon>Cytophagia</taxon>
        <taxon>Cytophagales</taxon>
        <taxon>Hymenobacteraceae</taxon>
        <taxon>Pontibacter</taxon>
    </lineage>
</organism>
<dbReference type="InterPro" id="IPR000595">
    <property type="entry name" value="cNMP-bd_dom"/>
</dbReference>
<dbReference type="Pfam" id="PF10335">
    <property type="entry name" value="DUF294_C"/>
    <property type="match status" value="1"/>
</dbReference>
<dbReference type="Pfam" id="PF03445">
    <property type="entry name" value="DUF294"/>
    <property type="match status" value="1"/>
</dbReference>
<evidence type="ECO:0000256" key="2">
    <source>
        <dbReference type="PROSITE-ProRule" id="PRU00703"/>
    </source>
</evidence>
<dbReference type="SMART" id="SM00116">
    <property type="entry name" value="CBS"/>
    <property type="match status" value="2"/>
</dbReference>
<dbReference type="Proteomes" id="UP001597374">
    <property type="component" value="Unassembled WGS sequence"/>
</dbReference>
<dbReference type="InterPro" id="IPR051257">
    <property type="entry name" value="Diverse_CBS-Domain"/>
</dbReference>
<dbReference type="SUPFAM" id="SSF51206">
    <property type="entry name" value="cAMP-binding domain-like"/>
    <property type="match status" value="1"/>
</dbReference>
<feature type="domain" description="CBS" evidence="4">
    <location>
        <begin position="180"/>
        <end position="236"/>
    </location>
</feature>
<keyword evidence="1 2" id="KW-0129">CBS domain</keyword>
<dbReference type="Gene3D" id="2.60.120.10">
    <property type="entry name" value="Jelly Rolls"/>
    <property type="match status" value="1"/>
</dbReference>
<evidence type="ECO:0000259" key="3">
    <source>
        <dbReference type="PROSITE" id="PS50042"/>
    </source>
</evidence>
<sequence>MKPSNTIQERVHEFLRQYPPFNMIREEQLRKLASQVRVMYLEAEQVLFTQDDPAHAYFYVVRQGSVRLEQRTEEGGQRLVDVCDEGDLFGVRALIARKNYSSTATAAEESLVYAVPIALFEPILNESPEVALYFAAGFAAGAPVVRSSMADTNKARVGLGTSYTSHPVINHLEDVVKVGAGKGLVACTPDTSIRLAAQMMSDKDSSFMLVTDEQNWPLGITTDTDMRKRVVAGLVSINDPVEEIMSAPVITIAPDPPMADALIHMIRHKVKHLCMTEDGTAQSKAVGVLTEHDLLLAQGNNPAVLITEIRQTKDINSLPAIRDRAEELVLKYLEQEVSISFIANIITEINDAIIVRALQHAEQELGEPPLRYCWLSLGSEGREEQLLRTDQDNALLFEDQHAAGEKEAQAYFLKLADIVNEILISCGFEKCPADMMARNPKWCQPLHTWKQYFYHWIHEPTEESLLHASIFFDYRPVYGDFNLSRQLTSYIYEHISQEHIFLPYLAKHALQSPPPLSFFRNFIVERGGEHKDSFDIKLRAMTPLVDAARVLTLDNHITGENNTFKRFAKLAELEPKNALLYQEAAMAYEIMMRYRALNGLRNHTSGRYLNPNQLNKLERQALRNTFKPISDIQELLQVRFQLSYLG</sequence>
<dbReference type="InterPro" id="IPR018821">
    <property type="entry name" value="DUF294_put_nucleoTrafse_sb-bd"/>
</dbReference>
<dbReference type="Gene3D" id="3.10.580.10">
    <property type="entry name" value="CBS-domain"/>
    <property type="match status" value="1"/>
</dbReference>
<dbReference type="PROSITE" id="PS50042">
    <property type="entry name" value="CNMP_BINDING_3"/>
    <property type="match status" value="1"/>
</dbReference>